<dbReference type="KEGG" id="kro:BVG79_00783"/>
<evidence type="ECO:0000256" key="2">
    <source>
        <dbReference type="PROSITE-ProRule" id="PRU00335"/>
    </source>
</evidence>
<dbReference type="PROSITE" id="PS50977">
    <property type="entry name" value="HTH_TETR_2"/>
    <property type="match status" value="1"/>
</dbReference>
<keyword evidence="1 2" id="KW-0238">DNA-binding</keyword>
<reference evidence="4 5" key="1">
    <citation type="submission" date="2017-02" db="EMBL/GenBank/DDBJ databases">
        <title>Ketogulonicigenium robustum SPU B003 Genome sequencing and assembly.</title>
        <authorList>
            <person name="Li Y."/>
            <person name="Liu L."/>
            <person name="Wang C."/>
            <person name="Zhang M."/>
            <person name="Zhang T."/>
            <person name="Zhang Y."/>
        </authorList>
    </citation>
    <scope>NUCLEOTIDE SEQUENCE [LARGE SCALE GENOMIC DNA]</scope>
    <source>
        <strain evidence="4 5">SPU_B003</strain>
    </source>
</reference>
<dbReference type="Pfam" id="PF08362">
    <property type="entry name" value="TetR_C_3"/>
    <property type="match status" value="1"/>
</dbReference>
<dbReference type="SUPFAM" id="SSF48498">
    <property type="entry name" value="Tetracyclin repressor-like, C-terminal domain"/>
    <property type="match status" value="1"/>
</dbReference>
<gene>
    <name evidence="4" type="primary">rutR</name>
    <name evidence="4" type="ORF">BVG79_00783</name>
</gene>
<dbReference type="PRINTS" id="PR00455">
    <property type="entry name" value="HTHTETR"/>
</dbReference>
<evidence type="ECO:0000256" key="1">
    <source>
        <dbReference type="ARBA" id="ARBA00023125"/>
    </source>
</evidence>
<dbReference type="GO" id="GO:0045892">
    <property type="term" value="P:negative regulation of DNA-templated transcription"/>
    <property type="evidence" value="ECO:0007669"/>
    <property type="project" value="InterPro"/>
</dbReference>
<name>A0A1W6NY13_9RHOB</name>
<dbReference type="SUPFAM" id="SSF46689">
    <property type="entry name" value="Homeodomain-like"/>
    <property type="match status" value="1"/>
</dbReference>
<evidence type="ECO:0000313" key="4">
    <source>
        <dbReference type="EMBL" id="ARO14135.1"/>
    </source>
</evidence>
<organism evidence="4 5">
    <name type="scientific">Ketogulonicigenium robustum</name>
    <dbReference type="NCBI Taxonomy" id="92947"/>
    <lineage>
        <taxon>Bacteria</taxon>
        <taxon>Pseudomonadati</taxon>
        <taxon>Pseudomonadota</taxon>
        <taxon>Alphaproteobacteria</taxon>
        <taxon>Rhodobacterales</taxon>
        <taxon>Roseobacteraceae</taxon>
        <taxon>Ketogulonicigenium</taxon>
    </lineage>
</organism>
<dbReference type="Gene3D" id="1.10.357.10">
    <property type="entry name" value="Tetracycline Repressor, domain 2"/>
    <property type="match status" value="1"/>
</dbReference>
<dbReference type="GO" id="GO:0000976">
    <property type="term" value="F:transcription cis-regulatory region binding"/>
    <property type="evidence" value="ECO:0007669"/>
    <property type="project" value="TreeGrafter"/>
</dbReference>
<dbReference type="GO" id="GO:0003700">
    <property type="term" value="F:DNA-binding transcription factor activity"/>
    <property type="evidence" value="ECO:0007669"/>
    <property type="project" value="TreeGrafter"/>
</dbReference>
<dbReference type="OrthoDB" id="2356263at2"/>
<dbReference type="STRING" id="92947.BVG79_00783"/>
<feature type="DNA-binding region" description="H-T-H motif" evidence="2">
    <location>
        <begin position="60"/>
        <end position="79"/>
    </location>
</feature>
<dbReference type="InterPro" id="IPR013573">
    <property type="entry name" value="Tscrpt_reg_YcdC_C"/>
</dbReference>
<accession>A0A1W6NY13</accession>
<dbReference type="InterPro" id="IPR050109">
    <property type="entry name" value="HTH-type_TetR-like_transc_reg"/>
</dbReference>
<dbReference type="InterPro" id="IPR036271">
    <property type="entry name" value="Tet_transcr_reg_TetR-rel_C_sf"/>
</dbReference>
<keyword evidence="5" id="KW-1185">Reference proteome</keyword>
<evidence type="ECO:0000313" key="5">
    <source>
        <dbReference type="Proteomes" id="UP000242447"/>
    </source>
</evidence>
<evidence type="ECO:0000259" key="3">
    <source>
        <dbReference type="PROSITE" id="PS50977"/>
    </source>
</evidence>
<dbReference type="Gene3D" id="1.10.10.60">
    <property type="entry name" value="Homeodomain-like"/>
    <property type="match status" value="1"/>
</dbReference>
<dbReference type="Proteomes" id="UP000242447">
    <property type="component" value="Chromosome"/>
</dbReference>
<dbReference type="InterPro" id="IPR009057">
    <property type="entry name" value="Homeodomain-like_sf"/>
</dbReference>
<dbReference type="PANTHER" id="PTHR30055:SF196">
    <property type="entry name" value="HTH-TYPE TRANSCRIPTIONAL REGULATOR RUTR"/>
    <property type="match status" value="1"/>
</dbReference>
<dbReference type="PANTHER" id="PTHR30055">
    <property type="entry name" value="HTH-TYPE TRANSCRIPTIONAL REGULATOR RUTR"/>
    <property type="match status" value="1"/>
</dbReference>
<proteinExistence type="predicted"/>
<protein>
    <submittedName>
        <fullName evidence="4">TetR family transcriptional regulator</fullName>
    </submittedName>
</protein>
<dbReference type="InterPro" id="IPR001647">
    <property type="entry name" value="HTH_TetR"/>
</dbReference>
<dbReference type="AlphaFoldDB" id="A0A1W6NY13"/>
<feature type="domain" description="HTH tetR-type" evidence="3">
    <location>
        <begin position="37"/>
        <end position="97"/>
    </location>
</feature>
<dbReference type="EMBL" id="CP019937">
    <property type="protein sequence ID" value="ARO14135.1"/>
    <property type="molecule type" value="Genomic_DNA"/>
</dbReference>
<sequence length="229" mass="25701">MRHAQYARGATLVAAGDAAASRAEATAEKPRMSRIQRKNRALILEAGLEVFAQNGFRGATVDMIAQTAGLSKPNLLYYFRSKEEIYTTILADLLAEWLNPLRALNPDGVPLDELMGYVRRKLEMARDFPRESRLFATEVIQGAPHIQSVLTTQLRDLVQDQSDILSRWMDEGRIARMHPVHLIISIWALTQHYADFDAQVRAIVPETDPYPAAADHLALIFGRLLTPQP</sequence>
<dbReference type="Pfam" id="PF00440">
    <property type="entry name" value="TetR_N"/>
    <property type="match status" value="1"/>
</dbReference>